<evidence type="ECO:0000313" key="2">
    <source>
        <dbReference type="EMBL" id="MDR9778899.1"/>
    </source>
</evidence>
<protein>
    <submittedName>
        <fullName evidence="2">Uncharacterized protein</fullName>
    </submittedName>
</protein>
<sequence>MAQSSSSFNKDAQQALRALKQQLKVTQSTTPTTSNAKNSIAEKRAVDTPPDEDALFKQAMSGVQPIKQTDVAIVSSSKPKKPTAQILAKRAAAVGQDDFSAQ</sequence>
<dbReference type="Proteomes" id="UP001268610">
    <property type="component" value="Unassembled WGS sequence"/>
</dbReference>
<organism evidence="2 3">
    <name type="scientific">Rhizobium hidalgonense</name>
    <dbReference type="NCBI Taxonomy" id="1538159"/>
    <lineage>
        <taxon>Bacteria</taxon>
        <taxon>Pseudomonadati</taxon>
        <taxon>Pseudomonadota</taxon>
        <taxon>Alphaproteobacteria</taxon>
        <taxon>Hyphomicrobiales</taxon>
        <taxon>Rhizobiaceae</taxon>
        <taxon>Rhizobium/Agrobacterium group</taxon>
        <taxon>Rhizobium</taxon>
    </lineage>
</organism>
<feature type="non-terminal residue" evidence="2">
    <location>
        <position position="102"/>
    </location>
</feature>
<reference evidence="2" key="1">
    <citation type="submission" date="2023-04" db="EMBL/GenBank/DDBJ databases">
        <title>Genomic characterization of faba bean (Vicia faba) microsymbionts in Mexican soils.</title>
        <authorList>
            <person name="Rivera Orduna F.N."/>
            <person name="Guevara-Luna J."/>
            <person name="Yan J."/>
            <person name="Arroyo-Herrera I."/>
            <person name="Li Y."/>
            <person name="Vasquez-Murrieta M.S."/>
            <person name="Wang E.T."/>
        </authorList>
    </citation>
    <scope>NUCLEOTIDE SEQUENCE</scope>
    <source>
        <strain evidence="2">CH26</strain>
    </source>
</reference>
<proteinExistence type="predicted"/>
<feature type="region of interest" description="Disordered" evidence="1">
    <location>
        <begin position="22"/>
        <end position="49"/>
    </location>
</feature>
<comment type="caution">
    <text evidence="2">The sequence shown here is derived from an EMBL/GenBank/DDBJ whole genome shotgun (WGS) entry which is preliminary data.</text>
</comment>
<feature type="compositionally biased region" description="Polar residues" evidence="1">
    <location>
        <begin position="25"/>
        <end position="38"/>
    </location>
</feature>
<accession>A0AAJ2H4V3</accession>
<evidence type="ECO:0000313" key="3">
    <source>
        <dbReference type="Proteomes" id="UP001268610"/>
    </source>
</evidence>
<evidence type="ECO:0000256" key="1">
    <source>
        <dbReference type="SAM" id="MobiDB-lite"/>
    </source>
</evidence>
<gene>
    <name evidence="2" type="ORF">RJJ65_40850</name>
</gene>
<dbReference type="RefSeq" id="WP_310866850.1">
    <property type="nucleotide sequence ID" value="NZ_JAVLSF010001346.1"/>
</dbReference>
<dbReference type="EMBL" id="JAVLSF010001346">
    <property type="protein sequence ID" value="MDR9778899.1"/>
    <property type="molecule type" value="Genomic_DNA"/>
</dbReference>
<name>A0AAJ2H4V3_9HYPH</name>
<dbReference type="AlphaFoldDB" id="A0AAJ2H4V3"/>